<dbReference type="AlphaFoldDB" id="A0A2N5VDF3"/>
<comment type="subcellular location">
    <subcellularLocation>
        <location evidence="1">Endomembrane system</location>
        <topology evidence="1">Multi-pass membrane protein</topology>
    </subcellularLocation>
    <subcellularLocation>
        <location evidence="7">Endoplasmic reticulum membrane</location>
        <topology evidence="7">Multi-pass membrane protein</topology>
    </subcellularLocation>
</comment>
<proteinExistence type="inferred from homology"/>
<keyword evidence="4 7" id="KW-0732">Signal</keyword>
<evidence type="ECO:0000256" key="3">
    <source>
        <dbReference type="ARBA" id="ARBA00022692"/>
    </source>
</evidence>
<evidence type="ECO:0000256" key="5">
    <source>
        <dbReference type="ARBA" id="ARBA00022989"/>
    </source>
</evidence>
<evidence type="ECO:0000256" key="8">
    <source>
        <dbReference type="SAM" id="MobiDB-lite"/>
    </source>
</evidence>
<name>A0A2N5VDF3_9BASI</name>
<dbReference type="InterPro" id="IPR007217">
    <property type="entry name" value="Per1-like"/>
</dbReference>
<evidence type="ECO:0000256" key="2">
    <source>
        <dbReference type="ARBA" id="ARBA00022502"/>
    </source>
</evidence>
<gene>
    <name evidence="9" type="ORF">PCASD_03634</name>
</gene>
<accession>A0A2N5VDF3</accession>
<dbReference type="Pfam" id="PF04080">
    <property type="entry name" value="Per1"/>
    <property type="match status" value="1"/>
</dbReference>
<dbReference type="PANTHER" id="PTHR13148:SF0">
    <property type="entry name" value="POST-GPI ATTACHMENT TO PROTEINS FACTOR 3"/>
    <property type="match status" value="1"/>
</dbReference>
<comment type="caution">
    <text evidence="7">Lacks conserved residue(s) required for the propagation of feature annotation.</text>
</comment>
<feature type="chain" id="PRO_5016481838" description="Post-GPI attachment to proteins factor 3" evidence="7">
    <location>
        <begin position="28"/>
        <end position="459"/>
    </location>
</feature>
<keyword evidence="3 7" id="KW-0812">Transmembrane</keyword>
<protein>
    <recommendedName>
        <fullName evidence="7">Post-GPI attachment to proteins factor 3</fullName>
    </recommendedName>
</protein>
<feature type="region of interest" description="Disordered" evidence="8">
    <location>
        <begin position="314"/>
        <end position="342"/>
    </location>
</feature>
<dbReference type="GO" id="GO:0005789">
    <property type="term" value="C:endoplasmic reticulum membrane"/>
    <property type="evidence" value="ECO:0007669"/>
    <property type="project" value="UniProtKB-SubCell"/>
</dbReference>
<feature type="transmembrane region" description="Helical" evidence="7">
    <location>
        <begin position="405"/>
        <end position="424"/>
    </location>
</feature>
<feature type="transmembrane region" description="Helical" evidence="7">
    <location>
        <begin position="205"/>
        <end position="224"/>
    </location>
</feature>
<comment type="caution">
    <text evidence="9">The sequence shown here is derived from an EMBL/GenBank/DDBJ whole genome shotgun (WGS) entry which is preliminary data.</text>
</comment>
<evidence type="ECO:0000313" key="10">
    <source>
        <dbReference type="Proteomes" id="UP000235392"/>
    </source>
</evidence>
<evidence type="ECO:0000313" key="9">
    <source>
        <dbReference type="EMBL" id="PLW48020.1"/>
    </source>
</evidence>
<sequence length="459" mass="52591">MRSIFNPSSPAYSILALILTFRAQIIGCSPGDYSPGYQRCVNYCNFENCYTVDKEPKQLPFTLRLFHWTCTDNCAYQCMHDLTQKVLKLPRAVPKPGETFEGWWDEPDWEPGTELEGLPPGRIVQFHGKWPFKRWHGIQEPLSALFSLLNFLAYALSYRIMKRLIPTNWPLRNHYLGVAIVGMNAWIWSILFHCRDKPWTERLDYFSAAAYAVYGLYVSGVRIFRLYPTQARHYIPLDQRLYIGSQLKLIMSATFLVHIAFLSFGERFNYKYNMAFNVIVGVLTILLWLTWTASHSHRPLKSFNNLDHDAISASQSERSDSLPPSPSHSSEPSNSPPPSPSPSHAFLSSGWFSLLYESIPAITDTGIQPPYVSKPIIPLVCLIGAGSLELLDFPPVWNMSLDAHALWHLATFPLGWIWCIGFLAQDAQWESRFVEGITPPASRSERKEDISQKWQRPWL</sequence>
<feature type="transmembrane region" description="Helical" evidence="7">
    <location>
        <begin position="245"/>
        <end position="264"/>
    </location>
</feature>
<comment type="similarity">
    <text evidence="7">Belongs to the PGAP3 family.</text>
</comment>
<feature type="transmembrane region" description="Helical" evidence="7">
    <location>
        <begin position="142"/>
        <end position="161"/>
    </location>
</feature>
<keyword evidence="2 7" id="KW-0337">GPI-anchor biosynthesis</keyword>
<keyword evidence="5 7" id="KW-1133">Transmembrane helix</keyword>
<dbReference type="PANTHER" id="PTHR13148">
    <property type="entry name" value="PER1-RELATED"/>
    <property type="match status" value="1"/>
</dbReference>
<evidence type="ECO:0000256" key="4">
    <source>
        <dbReference type="ARBA" id="ARBA00022729"/>
    </source>
</evidence>
<dbReference type="EMBL" id="PGCI01000026">
    <property type="protein sequence ID" value="PLW48020.1"/>
    <property type="molecule type" value="Genomic_DNA"/>
</dbReference>
<reference evidence="9 10" key="1">
    <citation type="submission" date="2017-11" db="EMBL/GenBank/DDBJ databases">
        <title>De novo assembly and phasing of dikaryotic genomes from two isolates of Puccinia coronata f. sp. avenae, the causal agent of oat crown rust.</title>
        <authorList>
            <person name="Miller M.E."/>
            <person name="Zhang Y."/>
            <person name="Omidvar V."/>
            <person name="Sperschneider J."/>
            <person name="Schwessinger B."/>
            <person name="Raley C."/>
            <person name="Palmer J.M."/>
            <person name="Garnica D."/>
            <person name="Upadhyaya N."/>
            <person name="Rathjen J."/>
            <person name="Taylor J.M."/>
            <person name="Park R.F."/>
            <person name="Dodds P.N."/>
            <person name="Hirsch C.D."/>
            <person name="Kianian S.F."/>
            <person name="Figueroa M."/>
        </authorList>
    </citation>
    <scope>NUCLEOTIDE SEQUENCE [LARGE SCALE GENOMIC DNA]</scope>
    <source>
        <strain evidence="9">12SD80</strain>
    </source>
</reference>
<dbReference type="Proteomes" id="UP000235392">
    <property type="component" value="Unassembled WGS sequence"/>
</dbReference>
<dbReference type="GO" id="GO:0016788">
    <property type="term" value="F:hydrolase activity, acting on ester bonds"/>
    <property type="evidence" value="ECO:0007669"/>
    <property type="project" value="TreeGrafter"/>
</dbReference>
<feature type="transmembrane region" description="Helical" evidence="7">
    <location>
        <begin position="173"/>
        <end position="193"/>
    </location>
</feature>
<evidence type="ECO:0000256" key="1">
    <source>
        <dbReference type="ARBA" id="ARBA00004127"/>
    </source>
</evidence>
<feature type="transmembrane region" description="Helical" evidence="7">
    <location>
        <begin position="270"/>
        <end position="291"/>
    </location>
</feature>
<evidence type="ECO:0000256" key="6">
    <source>
        <dbReference type="ARBA" id="ARBA00023136"/>
    </source>
</evidence>
<dbReference type="GO" id="GO:0006506">
    <property type="term" value="P:GPI anchor biosynthetic process"/>
    <property type="evidence" value="ECO:0007669"/>
    <property type="project" value="UniProtKB-KW"/>
</dbReference>
<feature type="signal peptide" evidence="7">
    <location>
        <begin position="1"/>
        <end position="27"/>
    </location>
</feature>
<comment type="function">
    <text evidence="7">Involved in the lipid remodeling steps of GPI-anchor maturation.</text>
</comment>
<keyword evidence="7" id="KW-0256">Endoplasmic reticulum</keyword>
<keyword evidence="6 7" id="KW-0472">Membrane</keyword>
<evidence type="ECO:0000256" key="7">
    <source>
        <dbReference type="RuleBase" id="RU365066"/>
    </source>
</evidence>
<organism evidence="9 10">
    <name type="scientific">Puccinia coronata f. sp. avenae</name>
    <dbReference type="NCBI Taxonomy" id="200324"/>
    <lineage>
        <taxon>Eukaryota</taxon>
        <taxon>Fungi</taxon>
        <taxon>Dikarya</taxon>
        <taxon>Basidiomycota</taxon>
        <taxon>Pucciniomycotina</taxon>
        <taxon>Pucciniomycetes</taxon>
        <taxon>Pucciniales</taxon>
        <taxon>Pucciniaceae</taxon>
        <taxon>Puccinia</taxon>
    </lineage>
</organism>